<dbReference type="RefSeq" id="WP_290255175.1">
    <property type="nucleotide sequence ID" value="NZ_JAUGQQ010000009.1"/>
</dbReference>
<accession>A0ABT8DI60</accession>
<keyword evidence="2" id="KW-1185">Reference proteome</keyword>
<name>A0ABT8DI60_9FLAO</name>
<sequence length="758" mass="86293">MAKNPEYTDRNFRIRVDFEQPPQVDLPLIGFLFNCKGLLLQWQYVKENFLEFNLENRSEKTMERKLDPEQFRLFIAPASDKKITRVKTMEQLQGFKAYEPILRLNDNHVLDILPIPERLSIFWLKCKCRVSGKVSKWFNFGNGWEDLPVCRARVHICEIDPINYWIQKIPDHIIAKIPDAILNPKFEVPIPIPDPDPFRRLERFPNISGQEEENIFKTQSLQQIRNETLSVLPELGADIKKQLSSGNLNSIREAIVKNYALFHPWFCYWPWWWPHFYRCQELAVVETNAAGRFEKNIYYHCFGDKPDIYIWVEYMIGGVWTTVHKPPKPCNTHWNYVCGTDINIHVSDPRVAGDCCCDCELIGEDVWIRTVGHTSVSHIKQTHQLLAPPGQTVPYDRIGLTDAAAAGDSFITTTIDDYKRPFGGSPVLRMGFAPALPNSNVYYYRWSYRQRANADLTIVGDTYNPLPPKGGEVRKGYEYRYTDSNGDWQWAPESKKLGPFSVGPNDNLYIIPPEEPTMAPFNVPAASHPHWHQQTYNMDTIHFDTTVVDDFENGLYELKLELFDQAGNLLQNIPKANFKTPRHDDARYSENAPNILLENPTTSNADAFRMLIRIDNGQCEGAIYTVNVGGVPASSTCCGFVKYKPEGVEADLELSFKATHPTDFAEFSFGVIKGTCMGGSIANARGMVIDSADGYHLNTMSGVYSKSFMPADLLGVCYEEGFGKAAFAETLHILSTATDGIWRVAQDYHQTAAFALEP</sequence>
<gene>
    <name evidence="1" type="ORF">QRD02_11885</name>
</gene>
<evidence type="ECO:0000313" key="2">
    <source>
        <dbReference type="Proteomes" id="UP001244787"/>
    </source>
</evidence>
<reference evidence="1 2" key="1">
    <citation type="submission" date="2023-06" db="EMBL/GenBank/DDBJ databases">
        <authorList>
            <person name="Ye Y.-Q."/>
            <person name="Du Z.-J."/>
        </authorList>
    </citation>
    <scope>NUCLEOTIDE SEQUENCE [LARGE SCALE GENOMIC DNA]</scope>
    <source>
        <strain evidence="1 2">SDUM287046</strain>
    </source>
</reference>
<organism evidence="1 2">
    <name type="scientific">Aequorivita aurantiaca</name>
    <dbReference type="NCBI Taxonomy" id="3053356"/>
    <lineage>
        <taxon>Bacteria</taxon>
        <taxon>Pseudomonadati</taxon>
        <taxon>Bacteroidota</taxon>
        <taxon>Flavobacteriia</taxon>
        <taxon>Flavobacteriales</taxon>
        <taxon>Flavobacteriaceae</taxon>
        <taxon>Aequorivita</taxon>
    </lineage>
</organism>
<dbReference type="EMBL" id="JAUGQQ010000009">
    <property type="protein sequence ID" value="MDN3725086.1"/>
    <property type="molecule type" value="Genomic_DNA"/>
</dbReference>
<evidence type="ECO:0000313" key="1">
    <source>
        <dbReference type="EMBL" id="MDN3725086.1"/>
    </source>
</evidence>
<dbReference type="Proteomes" id="UP001244787">
    <property type="component" value="Unassembled WGS sequence"/>
</dbReference>
<proteinExistence type="predicted"/>
<comment type="caution">
    <text evidence="1">The sequence shown here is derived from an EMBL/GenBank/DDBJ whole genome shotgun (WGS) entry which is preliminary data.</text>
</comment>
<protein>
    <submittedName>
        <fullName evidence="1">Uncharacterized protein</fullName>
    </submittedName>
</protein>